<dbReference type="AlphaFoldDB" id="A0A1I7WDR1"/>
<dbReference type="Proteomes" id="UP000095283">
    <property type="component" value="Unplaced"/>
</dbReference>
<dbReference type="WBParaSite" id="Hba_03092">
    <property type="protein sequence ID" value="Hba_03092"/>
    <property type="gene ID" value="Hba_03092"/>
</dbReference>
<protein>
    <submittedName>
        <fullName evidence="2">Uncharacterized protein</fullName>
    </submittedName>
</protein>
<proteinExistence type="predicted"/>
<organism evidence="1 2">
    <name type="scientific">Heterorhabditis bacteriophora</name>
    <name type="common">Entomopathogenic nematode worm</name>
    <dbReference type="NCBI Taxonomy" id="37862"/>
    <lineage>
        <taxon>Eukaryota</taxon>
        <taxon>Metazoa</taxon>
        <taxon>Ecdysozoa</taxon>
        <taxon>Nematoda</taxon>
        <taxon>Chromadorea</taxon>
        <taxon>Rhabditida</taxon>
        <taxon>Rhabditina</taxon>
        <taxon>Rhabditomorpha</taxon>
        <taxon>Strongyloidea</taxon>
        <taxon>Heterorhabditidae</taxon>
        <taxon>Heterorhabditis</taxon>
    </lineage>
</organism>
<evidence type="ECO:0000313" key="2">
    <source>
        <dbReference type="WBParaSite" id="Hba_03092"/>
    </source>
</evidence>
<reference evidence="2" key="1">
    <citation type="submission" date="2016-11" db="UniProtKB">
        <authorList>
            <consortium name="WormBaseParasite"/>
        </authorList>
    </citation>
    <scope>IDENTIFICATION</scope>
</reference>
<accession>A0A1I7WDR1</accession>
<name>A0A1I7WDR1_HETBA</name>
<evidence type="ECO:0000313" key="1">
    <source>
        <dbReference type="Proteomes" id="UP000095283"/>
    </source>
</evidence>
<keyword evidence="1" id="KW-1185">Reference proteome</keyword>
<sequence length="31" mass="3627">MLEQEWKLSSTTMTTLHFAIITVNMILSHHI</sequence>